<dbReference type="Pfam" id="PF01757">
    <property type="entry name" value="Acyl_transf_3"/>
    <property type="match status" value="1"/>
</dbReference>
<sequence length="361" mass="39256">MRFAAALLVVVFHLSAVAPGLGDVGRLAAAGYVGVTFFFVLSGFVLTYSWDIDATAARFYRRRFARIYPMHLLFVALAMLPWTGAPNWGALPANLTLVQAWSPDDAVVRSFSGVSWSLSCEFFFYAAFPFLVRLLWLRVRRPLVVGGVSIGLAYVVGVAVQRHDPEWGAWLFHLPAFRMVEFVAGSLAAMALTRGWVPRLRVRWAAVFVVVSYLGVLLLPVAIGYRFEDRWALSLAMVPSLVMLIAANARVDLVGAPSPLQGRTLVSLGQWSFCVYMAHPLVMGLTQPLLASRGVYGSLLGCALVILAVVGVSFALHVLVERPFERRLRGSGDSRLSGSAIEDAPEESLSLAPGRSAIASS</sequence>
<feature type="domain" description="Acyltransferase 3" evidence="3">
    <location>
        <begin position="1"/>
        <end position="317"/>
    </location>
</feature>
<feature type="transmembrane region" description="Helical" evidence="2">
    <location>
        <begin position="204"/>
        <end position="225"/>
    </location>
</feature>
<evidence type="ECO:0000256" key="2">
    <source>
        <dbReference type="SAM" id="Phobius"/>
    </source>
</evidence>
<dbReference type="InterPro" id="IPR002656">
    <property type="entry name" value="Acyl_transf_3_dom"/>
</dbReference>
<dbReference type="InterPro" id="IPR050879">
    <property type="entry name" value="Acyltransferase_3"/>
</dbReference>
<feature type="transmembrane region" description="Helical" evidence="2">
    <location>
        <begin position="71"/>
        <end position="91"/>
    </location>
</feature>
<feature type="transmembrane region" description="Helical" evidence="2">
    <location>
        <begin position="32"/>
        <end position="50"/>
    </location>
</feature>
<dbReference type="PANTHER" id="PTHR23028">
    <property type="entry name" value="ACETYLTRANSFERASE"/>
    <property type="match status" value="1"/>
</dbReference>
<dbReference type="GO" id="GO:0016746">
    <property type="term" value="F:acyltransferase activity"/>
    <property type="evidence" value="ECO:0007669"/>
    <property type="project" value="UniProtKB-KW"/>
</dbReference>
<evidence type="ECO:0000259" key="3">
    <source>
        <dbReference type="Pfam" id="PF01757"/>
    </source>
</evidence>
<keyword evidence="5" id="KW-1185">Reference proteome</keyword>
<feature type="region of interest" description="Disordered" evidence="1">
    <location>
        <begin position="329"/>
        <end position="361"/>
    </location>
</feature>
<gene>
    <name evidence="4" type="ORF">GCM10009858_30580</name>
</gene>
<comment type="caution">
    <text evidence="4">The sequence shown here is derived from an EMBL/GenBank/DDBJ whole genome shotgun (WGS) entry which is preliminary data.</text>
</comment>
<feature type="transmembrane region" description="Helical" evidence="2">
    <location>
        <begin position="167"/>
        <end position="192"/>
    </location>
</feature>
<keyword evidence="2" id="KW-0472">Membrane</keyword>
<reference evidence="4 5" key="1">
    <citation type="journal article" date="2019" name="Int. J. Syst. Evol. Microbiol.">
        <title>The Global Catalogue of Microorganisms (GCM) 10K type strain sequencing project: providing services to taxonomists for standard genome sequencing and annotation.</title>
        <authorList>
            <consortium name="The Broad Institute Genomics Platform"/>
            <consortium name="The Broad Institute Genome Sequencing Center for Infectious Disease"/>
            <person name="Wu L."/>
            <person name="Ma J."/>
        </authorList>
    </citation>
    <scope>NUCLEOTIDE SEQUENCE [LARGE SCALE GENOMIC DNA]</scope>
    <source>
        <strain evidence="4 5">JCM 16259</strain>
    </source>
</reference>
<keyword evidence="4" id="KW-0808">Transferase</keyword>
<evidence type="ECO:0000313" key="4">
    <source>
        <dbReference type="EMBL" id="GAA2490420.1"/>
    </source>
</evidence>
<evidence type="ECO:0000313" key="5">
    <source>
        <dbReference type="Proteomes" id="UP001500730"/>
    </source>
</evidence>
<accession>A0ABN3LVX1</accession>
<feature type="transmembrane region" description="Helical" evidence="2">
    <location>
        <begin position="143"/>
        <end position="161"/>
    </location>
</feature>
<dbReference type="PANTHER" id="PTHR23028:SF53">
    <property type="entry name" value="ACYL_TRANSF_3 DOMAIN-CONTAINING PROTEIN"/>
    <property type="match status" value="1"/>
</dbReference>
<proteinExistence type="predicted"/>
<keyword evidence="2" id="KW-1133">Transmembrane helix</keyword>
<evidence type="ECO:0000256" key="1">
    <source>
        <dbReference type="SAM" id="MobiDB-lite"/>
    </source>
</evidence>
<keyword evidence="4" id="KW-0012">Acyltransferase</keyword>
<feature type="transmembrane region" description="Helical" evidence="2">
    <location>
        <begin position="295"/>
        <end position="320"/>
    </location>
</feature>
<feature type="transmembrane region" description="Helical" evidence="2">
    <location>
        <begin position="231"/>
        <end position="253"/>
    </location>
</feature>
<organism evidence="4 5">
    <name type="scientific">Terrabacter carboxydivorans</name>
    <dbReference type="NCBI Taxonomy" id="619730"/>
    <lineage>
        <taxon>Bacteria</taxon>
        <taxon>Bacillati</taxon>
        <taxon>Actinomycetota</taxon>
        <taxon>Actinomycetes</taxon>
        <taxon>Micrococcales</taxon>
        <taxon>Intrasporangiaceae</taxon>
        <taxon>Terrabacter</taxon>
    </lineage>
</organism>
<dbReference type="EMBL" id="BAAARE010000013">
    <property type="protein sequence ID" value="GAA2490420.1"/>
    <property type="molecule type" value="Genomic_DNA"/>
</dbReference>
<dbReference type="Proteomes" id="UP001500730">
    <property type="component" value="Unassembled WGS sequence"/>
</dbReference>
<feature type="transmembrane region" description="Helical" evidence="2">
    <location>
        <begin position="265"/>
        <end position="283"/>
    </location>
</feature>
<name>A0ABN3LVX1_9MICO</name>
<protein>
    <submittedName>
        <fullName evidence="4">Acyltransferase</fullName>
    </submittedName>
</protein>
<feature type="transmembrane region" description="Helical" evidence="2">
    <location>
        <begin position="111"/>
        <end position="136"/>
    </location>
</feature>
<keyword evidence="2" id="KW-0812">Transmembrane</keyword>